<dbReference type="InterPro" id="IPR018996">
    <property type="entry name" value="Man1/Src1-like_C"/>
</dbReference>
<protein>
    <submittedName>
        <fullName evidence="11">Uncharacterized protein LOC108671176</fullName>
    </submittedName>
</protein>
<comment type="subcellular location">
    <subcellularLocation>
        <location evidence="1">Nucleus inner membrane</location>
        <topology evidence="1">Multi-pass membrane protein</topology>
    </subcellularLocation>
</comment>
<evidence type="ECO:0000313" key="11">
    <source>
        <dbReference type="RefSeq" id="XP_018014159.1"/>
    </source>
</evidence>
<dbReference type="GeneID" id="108671176"/>
<dbReference type="PROSITE" id="PS50954">
    <property type="entry name" value="LEM"/>
    <property type="match status" value="1"/>
</dbReference>
<feature type="transmembrane region" description="Helical" evidence="8">
    <location>
        <begin position="520"/>
        <end position="548"/>
    </location>
</feature>
<dbReference type="Gene3D" id="1.10.720.40">
    <property type="match status" value="1"/>
</dbReference>
<dbReference type="InterPro" id="IPR041885">
    <property type="entry name" value="MAN1_winged_helix_dom"/>
</dbReference>
<dbReference type="RefSeq" id="XP_018014159.1">
    <property type="nucleotide sequence ID" value="XM_018158670.1"/>
</dbReference>
<keyword evidence="4 8" id="KW-1133">Transmembrane helix</keyword>
<feature type="domain" description="LEM" evidence="9">
    <location>
        <begin position="1"/>
        <end position="44"/>
    </location>
</feature>
<accession>A0A8B7NKH3</accession>
<evidence type="ECO:0000256" key="5">
    <source>
        <dbReference type="ARBA" id="ARBA00023136"/>
    </source>
</evidence>
<dbReference type="InterPro" id="IPR003887">
    <property type="entry name" value="LEM_dom"/>
</dbReference>
<feature type="compositionally biased region" description="Polar residues" evidence="7">
    <location>
        <begin position="139"/>
        <end position="153"/>
    </location>
</feature>
<dbReference type="InterPro" id="IPR012677">
    <property type="entry name" value="Nucleotide-bd_a/b_plait_sf"/>
</dbReference>
<keyword evidence="3 8" id="KW-0812">Transmembrane</keyword>
<dbReference type="OrthoDB" id="118234at2759"/>
<keyword evidence="2" id="KW-0597">Phosphoprotein</keyword>
<evidence type="ECO:0000256" key="4">
    <source>
        <dbReference type="ARBA" id="ARBA00022989"/>
    </source>
</evidence>
<keyword evidence="10" id="KW-1185">Reference proteome</keyword>
<dbReference type="KEGG" id="hazt:108671176"/>
<dbReference type="PANTHER" id="PTHR13428:SF12">
    <property type="entry name" value="INNER NUCLEAR MEMBRANE PROTEIN MAN1"/>
    <property type="match status" value="1"/>
</dbReference>
<dbReference type="GO" id="GO:0005637">
    <property type="term" value="C:nuclear inner membrane"/>
    <property type="evidence" value="ECO:0007669"/>
    <property type="project" value="UniProtKB-SubCell"/>
</dbReference>
<name>A0A8B7NKH3_HYAAZ</name>
<dbReference type="Pfam" id="PF03020">
    <property type="entry name" value="LEM"/>
    <property type="match status" value="1"/>
</dbReference>
<keyword evidence="6" id="KW-0539">Nucleus</keyword>
<feature type="region of interest" description="Disordered" evidence="7">
    <location>
        <begin position="42"/>
        <end position="245"/>
    </location>
</feature>
<dbReference type="InterPro" id="IPR052277">
    <property type="entry name" value="INM_ESCRT-Associated"/>
</dbReference>
<feature type="compositionally biased region" description="Polar residues" evidence="7">
    <location>
        <begin position="93"/>
        <end position="117"/>
    </location>
</feature>
<dbReference type="Pfam" id="PF09402">
    <property type="entry name" value="MSC"/>
    <property type="match status" value="1"/>
</dbReference>
<dbReference type="Proteomes" id="UP000694843">
    <property type="component" value="Unplaced"/>
</dbReference>
<feature type="region of interest" description="Disordered" evidence="7">
    <location>
        <begin position="653"/>
        <end position="700"/>
    </location>
</feature>
<dbReference type="GO" id="GO:0031490">
    <property type="term" value="F:chromatin DNA binding"/>
    <property type="evidence" value="ECO:0007669"/>
    <property type="project" value="TreeGrafter"/>
</dbReference>
<gene>
    <name evidence="11" type="primary">LOC108671176</name>
</gene>
<evidence type="ECO:0000256" key="6">
    <source>
        <dbReference type="ARBA" id="ARBA00023242"/>
    </source>
</evidence>
<feature type="compositionally biased region" description="Low complexity" evidence="7">
    <location>
        <begin position="118"/>
        <end position="134"/>
    </location>
</feature>
<feature type="compositionally biased region" description="Polar residues" evidence="7">
    <location>
        <begin position="53"/>
        <end position="65"/>
    </location>
</feature>
<dbReference type="InterPro" id="IPR011015">
    <property type="entry name" value="LEM/LEM-like_dom_sf"/>
</dbReference>
<proteinExistence type="predicted"/>
<dbReference type="Gene3D" id="3.30.70.330">
    <property type="match status" value="1"/>
</dbReference>
<sequence>MAEVIGLNDDELHAELLLHGITTPVTATTRSILRKKLSIARKGKSSKKYVPATKTTSRRSLQAFSSDEDEDDQEEEQQDEEEDEDDENILDRSYSSTGTNRSSLFKYNTHVVTRNKGTPTSSWSSPATKSSTPTYLKTKPSNASQSGMRSSSRQKPKPAFDYDTASDNDDAITSQISGNSSSARQRFNDRFMTPDLGDVRKVPKYQYHEYNDSRHGSYDDPSEYYKDQDTNGDTSSYAPEEQGSKSKFHGFNSWLANLFGNKNKNAVSKPSSNGFSWKLPKVLNKSYPSSPNSSYFPASSPPPSPSFFPNYCETRDSSSSSWCPSVSNMLLLLLTLFFSLLALSYFSMIPPDGLLNPDLQHLELESTGSSAWDEFAGKQFEENGLKLPICPAKGAPGEVGKVCLSAAEVRVAPQVLGSGRQVVVEAERRHAQYQCGAAEAGYLTVKETSDLIAEKFPLKDDELLLGVSALAKLSCLNPSLGLSPVLTSGWSADPEGRGWPDEALQGLSTSRPQLQLLCALMNLATLALAALALVALGAAVFWAVLWVIRGYQRRQQQHQQQVYAVVRKILQKVRGARDGLAAVSHVRDELLSPEQRLSCARVWRDAVAFVERHESRLVREMRLVGGEECEVWRWIGGNSSQCEAAEDIDDVTRGDNQSQATPGPAVLPDVRRTPGPAVLPDVRRTPSMYPDLPVDDDNDADPSGQWWRGVGEREAAVTAPTQCLKIRNLARPDKSATWVREVVLQKCRGLPVLHLAVDQHGSEGLVYLMAKTVKTAGQIHSLLHGIWFEGQLVSVKFLRRERYCERFPAAVHCTVPLSPASH</sequence>
<evidence type="ECO:0000256" key="2">
    <source>
        <dbReference type="ARBA" id="ARBA00022553"/>
    </source>
</evidence>
<reference evidence="11" key="1">
    <citation type="submission" date="2025-08" db="UniProtKB">
        <authorList>
            <consortium name="RefSeq"/>
        </authorList>
    </citation>
    <scope>IDENTIFICATION</scope>
    <source>
        <tissue evidence="11">Whole organism</tissue>
    </source>
</reference>
<dbReference type="PANTHER" id="PTHR13428">
    <property type="entry name" value="INNER NUCLEAR MEMBRANE PROTEIN MAN1 LEM DOMAIN CONTAINING PROTEIN"/>
    <property type="match status" value="1"/>
</dbReference>
<dbReference type="AlphaFoldDB" id="A0A8B7NKH3"/>
<dbReference type="GO" id="GO:0030514">
    <property type="term" value="P:negative regulation of BMP signaling pathway"/>
    <property type="evidence" value="ECO:0007669"/>
    <property type="project" value="TreeGrafter"/>
</dbReference>
<evidence type="ECO:0000256" key="8">
    <source>
        <dbReference type="SAM" id="Phobius"/>
    </source>
</evidence>
<dbReference type="SUPFAM" id="SSF63451">
    <property type="entry name" value="LEM domain"/>
    <property type="match status" value="1"/>
</dbReference>
<evidence type="ECO:0000256" key="3">
    <source>
        <dbReference type="ARBA" id="ARBA00022692"/>
    </source>
</evidence>
<evidence type="ECO:0000256" key="7">
    <source>
        <dbReference type="SAM" id="MobiDB-lite"/>
    </source>
</evidence>
<feature type="compositionally biased region" description="Polar residues" evidence="7">
    <location>
        <begin position="171"/>
        <end position="185"/>
    </location>
</feature>
<evidence type="ECO:0000259" key="9">
    <source>
        <dbReference type="PROSITE" id="PS50954"/>
    </source>
</evidence>
<organism evidence="10 11">
    <name type="scientific">Hyalella azteca</name>
    <name type="common">Amphipod</name>
    <dbReference type="NCBI Taxonomy" id="294128"/>
    <lineage>
        <taxon>Eukaryota</taxon>
        <taxon>Metazoa</taxon>
        <taxon>Ecdysozoa</taxon>
        <taxon>Arthropoda</taxon>
        <taxon>Crustacea</taxon>
        <taxon>Multicrustacea</taxon>
        <taxon>Malacostraca</taxon>
        <taxon>Eumalacostraca</taxon>
        <taxon>Peracarida</taxon>
        <taxon>Amphipoda</taxon>
        <taxon>Senticaudata</taxon>
        <taxon>Talitrida</taxon>
        <taxon>Talitroidea</taxon>
        <taxon>Hyalellidae</taxon>
        <taxon>Hyalella</taxon>
    </lineage>
</organism>
<evidence type="ECO:0000256" key="1">
    <source>
        <dbReference type="ARBA" id="ARBA00004473"/>
    </source>
</evidence>
<dbReference type="Gene3D" id="1.10.10.1180">
    <property type="entry name" value="MAN1, winged-helix domain"/>
    <property type="match status" value="1"/>
</dbReference>
<evidence type="ECO:0000313" key="10">
    <source>
        <dbReference type="Proteomes" id="UP000694843"/>
    </source>
</evidence>
<dbReference type="CDD" id="cd12934">
    <property type="entry name" value="LEM"/>
    <property type="match status" value="1"/>
</dbReference>
<dbReference type="SMART" id="SM00540">
    <property type="entry name" value="LEM"/>
    <property type="match status" value="1"/>
</dbReference>
<feature type="compositionally biased region" description="Basic and acidic residues" evidence="7">
    <location>
        <begin position="197"/>
        <end position="229"/>
    </location>
</feature>
<keyword evidence="5 8" id="KW-0472">Membrane</keyword>
<feature type="compositionally biased region" description="Acidic residues" evidence="7">
    <location>
        <begin position="66"/>
        <end position="88"/>
    </location>
</feature>
<dbReference type="GO" id="GO:0006998">
    <property type="term" value="P:nuclear envelope organization"/>
    <property type="evidence" value="ECO:0007669"/>
    <property type="project" value="TreeGrafter"/>
</dbReference>